<dbReference type="EMBL" id="PGUY01000034">
    <property type="protein sequence ID" value="PLT29753.1"/>
    <property type="molecule type" value="Genomic_DNA"/>
</dbReference>
<organism evidence="1 2">
    <name type="scientific">Peribacillus deserti</name>
    <dbReference type="NCBI Taxonomy" id="673318"/>
    <lineage>
        <taxon>Bacteria</taxon>
        <taxon>Bacillati</taxon>
        <taxon>Bacillota</taxon>
        <taxon>Bacilli</taxon>
        <taxon>Bacillales</taxon>
        <taxon>Bacillaceae</taxon>
        <taxon>Peribacillus</taxon>
    </lineage>
</organism>
<protein>
    <submittedName>
        <fullName evidence="1">Uncharacterized protein</fullName>
    </submittedName>
</protein>
<dbReference type="Proteomes" id="UP000234748">
    <property type="component" value="Unassembled WGS sequence"/>
</dbReference>
<evidence type="ECO:0000313" key="2">
    <source>
        <dbReference type="Proteomes" id="UP000234748"/>
    </source>
</evidence>
<reference evidence="1 2" key="1">
    <citation type="submission" date="2017-11" db="EMBL/GenBank/DDBJ databases">
        <title>Comparitive Functional Genomics of Dry Heat Resistant strains isolated from the Viking Spacecraft.</title>
        <authorList>
            <person name="Seuylemezian A."/>
            <person name="Cooper K."/>
            <person name="Vaishampayan P."/>
        </authorList>
    </citation>
    <scope>NUCLEOTIDE SEQUENCE [LARGE SCALE GENOMIC DNA]</scope>
    <source>
        <strain evidence="1 2">V1-29</strain>
    </source>
</reference>
<keyword evidence="2" id="KW-1185">Reference proteome</keyword>
<gene>
    <name evidence="1" type="ORF">CUU66_11225</name>
</gene>
<name>A0A2N5M631_9BACI</name>
<sequence>MYDLRETYLCDPCYAGQEESMNREQQLKNTTKLFCMTNRIKKRQPAAAFSMNSYTEFTVI</sequence>
<evidence type="ECO:0000313" key="1">
    <source>
        <dbReference type="EMBL" id="PLT29753.1"/>
    </source>
</evidence>
<proteinExistence type="predicted"/>
<accession>A0A2N5M631</accession>
<dbReference type="AlphaFoldDB" id="A0A2N5M631"/>
<comment type="caution">
    <text evidence="1">The sequence shown here is derived from an EMBL/GenBank/DDBJ whole genome shotgun (WGS) entry which is preliminary data.</text>
</comment>